<dbReference type="GO" id="GO:1990023">
    <property type="term" value="C:mitotic spindle midzone"/>
    <property type="evidence" value="ECO:0007669"/>
    <property type="project" value="TreeGrafter"/>
</dbReference>
<comment type="caution">
    <text evidence="3">The sequence shown here is derived from an EMBL/GenBank/DDBJ whole genome shotgun (WGS) entry which is preliminary data.</text>
</comment>
<gene>
    <name evidence="3" type="ORF">G7K_0073-t1</name>
</gene>
<dbReference type="GO" id="GO:0005737">
    <property type="term" value="C:cytoplasm"/>
    <property type="evidence" value="ECO:0007669"/>
    <property type="project" value="TreeGrafter"/>
</dbReference>
<evidence type="ECO:0000313" key="4">
    <source>
        <dbReference type="Proteomes" id="UP000033140"/>
    </source>
</evidence>
<protein>
    <recommendedName>
        <fullName evidence="5">Microtubule associated protein</fullName>
    </recommendedName>
</protein>
<dbReference type="OMA" id="TMDEYIY"/>
<dbReference type="GO" id="GO:0008017">
    <property type="term" value="F:microtubule binding"/>
    <property type="evidence" value="ECO:0007669"/>
    <property type="project" value="InterPro"/>
</dbReference>
<feature type="region of interest" description="Disordered" evidence="2">
    <location>
        <begin position="604"/>
        <end position="655"/>
    </location>
</feature>
<keyword evidence="4" id="KW-1185">Reference proteome</keyword>
<dbReference type="PANTHER" id="PTHR19321:SF41">
    <property type="entry name" value="FASCETTO-RELATED"/>
    <property type="match status" value="1"/>
</dbReference>
<feature type="region of interest" description="Disordered" evidence="2">
    <location>
        <begin position="523"/>
        <end position="558"/>
    </location>
</feature>
<feature type="coiled-coil region" evidence="1">
    <location>
        <begin position="405"/>
        <end position="432"/>
    </location>
</feature>
<feature type="compositionally biased region" description="Low complexity" evidence="2">
    <location>
        <begin position="612"/>
        <end position="623"/>
    </location>
</feature>
<accession>A0A0E9N7L3</accession>
<dbReference type="PANTHER" id="PTHR19321">
    <property type="entry name" value="PROTEIN REGULATOR OF CYTOKINESIS 1 PRC1-RELATED"/>
    <property type="match status" value="1"/>
</dbReference>
<sequence length="655" mass="74038">MDWQKLFSALEESYSNLTTLQDRLGATDGEKTARNEDILNALSSTFQKHVDELQSECAVIESECQTLVKSMMDMNLEMGNTGPGRDEDVFGSADIGVEVKGPLRQALRVFEIEHKKIAEVHTERVEVVDLLYKQLDTFSGYLAPSFVNFQPSTTPYEDLSLARISFLESEVARCSLELNRRRTRIQSLAKEIVGLWTDLGTEVREIGVEFDIRILDCWKDRAEDLGVGESDVQRLEMKRDQLARQKEERRQRLDELKAAIEPLWAKLALPEEGIQAFTRSHRGFSLTVIEGYELEYRRLEELKRQNIHLFVKDCRRQLETLWEQLYFSDEENNEFEPAFTDIFTDASLAAHEGEVQRLEQLYEANAPIYALISQHEALVAEKHALDEAQKDSSRLLAKGPKRVNLLEEERQRKRLEKMLPKVEGELREALAAYEVEHRRVFMVRGERYLDVLGTEQHAAKVDKRLRALAAPASTGSAPSTPRKTAPRGVMGTPSGKTPATVRRLETKPVTAGRTVGTSMLRQAFDHRGPSPSKSRTLTDRDINARPGSGHGHVRTQSALSGKLTAGLRAPGVTGTMRRVVSSPDKVPTQIPNFVREPPPKMVFDREQDMRSMRTPSSSTSRTSVESDAFPRSGDALEEIHEGDLTMTSEWDDEGF</sequence>
<dbReference type="Gene3D" id="1.20.58.1520">
    <property type="match status" value="1"/>
</dbReference>
<name>A0A0E9N7L3_SAICN</name>
<feature type="region of interest" description="Disordered" evidence="2">
    <location>
        <begin position="469"/>
        <end position="499"/>
    </location>
</feature>
<evidence type="ECO:0008006" key="5">
    <source>
        <dbReference type="Google" id="ProtNLM"/>
    </source>
</evidence>
<reference evidence="3 4" key="2">
    <citation type="journal article" date="2014" name="J. Gen. Appl. Microbiol.">
        <title>The early diverging ascomycetous budding yeast Saitoella complicata has three histone deacetylases belonging to the Clr6, Hos2, and Rpd3 lineages.</title>
        <authorList>
            <person name="Nishida H."/>
            <person name="Matsumoto T."/>
            <person name="Kondo S."/>
            <person name="Hamamoto M."/>
            <person name="Yoshikawa H."/>
        </authorList>
    </citation>
    <scope>NUCLEOTIDE SEQUENCE [LARGE SCALE GENOMIC DNA]</scope>
    <source>
        <strain evidence="3 4">NRRL Y-17804</strain>
    </source>
</reference>
<evidence type="ECO:0000256" key="2">
    <source>
        <dbReference type="SAM" id="MobiDB-lite"/>
    </source>
</evidence>
<dbReference type="AlphaFoldDB" id="A0A0E9N7L3"/>
<evidence type="ECO:0000256" key="1">
    <source>
        <dbReference type="SAM" id="Coils"/>
    </source>
</evidence>
<reference evidence="3 4" key="1">
    <citation type="journal article" date="2011" name="J. Gen. Appl. Microbiol.">
        <title>Draft genome sequencing of the enigmatic yeast Saitoella complicata.</title>
        <authorList>
            <person name="Nishida H."/>
            <person name="Hamamoto M."/>
            <person name="Sugiyama J."/>
        </authorList>
    </citation>
    <scope>NUCLEOTIDE SEQUENCE [LARGE SCALE GENOMIC DNA]</scope>
    <source>
        <strain evidence="3 4">NRRL Y-17804</strain>
    </source>
</reference>
<keyword evidence="1" id="KW-0175">Coiled coil</keyword>
<feature type="coiled-coil region" evidence="1">
    <location>
        <begin position="232"/>
        <end position="259"/>
    </location>
</feature>
<reference evidence="3 4" key="3">
    <citation type="journal article" date="2015" name="Genome Announc.">
        <title>Draft Genome Sequence of the Archiascomycetous Yeast Saitoella complicata.</title>
        <authorList>
            <person name="Yamauchi K."/>
            <person name="Kondo S."/>
            <person name="Hamamoto M."/>
            <person name="Takahashi Y."/>
            <person name="Ogura Y."/>
            <person name="Hayashi T."/>
            <person name="Nishida H."/>
        </authorList>
    </citation>
    <scope>NUCLEOTIDE SEQUENCE [LARGE SCALE GENOMIC DNA]</scope>
    <source>
        <strain evidence="3 4">NRRL Y-17804</strain>
    </source>
</reference>
<feature type="compositionally biased region" description="Low complexity" evidence="2">
    <location>
        <begin position="469"/>
        <end position="481"/>
    </location>
</feature>
<dbReference type="Pfam" id="PF03999">
    <property type="entry name" value="MAP65_ASE1"/>
    <property type="match status" value="1"/>
</dbReference>
<dbReference type="GO" id="GO:0051256">
    <property type="term" value="P:mitotic spindle midzone assembly"/>
    <property type="evidence" value="ECO:0007669"/>
    <property type="project" value="TreeGrafter"/>
</dbReference>
<dbReference type="InterPro" id="IPR007145">
    <property type="entry name" value="MAP65_Ase1_PRC1"/>
</dbReference>
<dbReference type="RefSeq" id="XP_019025478.1">
    <property type="nucleotide sequence ID" value="XM_019169832.1"/>
</dbReference>
<dbReference type="Proteomes" id="UP000033140">
    <property type="component" value="Unassembled WGS sequence"/>
</dbReference>
<dbReference type="STRING" id="698492.A0A0E9N7L3"/>
<dbReference type="EMBL" id="BACD03000001">
    <property type="protein sequence ID" value="GAO45824.1"/>
    <property type="molecule type" value="Genomic_DNA"/>
</dbReference>
<proteinExistence type="predicted"/>
<organism evidence="3 4">
    <name type="scientific">Saitoella complicata (strain BCRC 22490 / CBS 7301 / JCM 7358 / NBRC 10748 / NRRL Y-17804)</name>
    <dbReference type="NCBI Taxonomy" id="698492"/>
    <lineage>
        <taxon>Eukaryota</taxon>
        <taxon>Fungi</taxon>
        <taxon>Dikarya</taxon>
        <taxon>Ascomycota</taxon>
        <taxon>Taphrinomycotina</taxon>
        <taxon>Taphrinomycotina incertae sedis</taxon>
        <taxon>Saitoella</taxon>
    </lineage>
</organism>
<evidence type="ECO:0000313" key="3">
    <source>
        <dbReference type="EMBL" id="GAO45824.1"/>
    </source>
</evidence>
<dbReference type="OrthoDB" id="642895at2759"/>